<dbReference type="Pfam" id="PF13472">
    <property type="entry name" value="Lipase_GDSL_2"/>
    <property type="match status" value="1"/>
</dbReference>
<dbReference type="EMBL" id="AXCV01000273">
    <property type="protein sequence ID" value="KGO31632.1"/>
    <property type="molecule type" value="Genomic_DNA"/>
</dbReference>
<dbReference type="InterPro" id="IPR036514">
    <property type="entry name" value="SGNH_hydro_sf"/>
</dbReference>
<name>A0ABR4XQ80_9LACO</name>
<protein>
    <recommendedName>
        <fullName evidence="1">SGNH hydrolase-type esterase domain-containing protein</fullName>
    </recommendedName>
</protein>
<feature type="domain" description="SGNH hydrolase-type esterase" evidence="1">
    <location>
        <begin position="11"/>
        <end position="238"/>
    </location>
</feature>
<keyword evidence="3" id="KW-1185">Reference proteome</keyword>
<evidence type="ECO:0000313" key="3">
    <source>
        <dbReference type="Proteomes" id="UP000030023"/>
    </source>
</evidence>
<dbReference type="PANTHER" id="PTHR30383:SF27">
    <property type="entry name" value="SPORE GERMINATION LIPASE LIPC"/>
    <property type="match status" value="1"/>
</dbReference>
<accession>A0ABR4XQ80</accession>
<sequence>MSIIKKANVVFIGDSLTYGVGDTSGQFGYTGRVEKTLRRNHKGVDFSFENFGKPGDRSDQILTRINSSKYIQKKLSQANIIVLTVGGNDLRQYLLRNISISSQEQLNNGVKEQSQIYKRSLRNLFDKIRALNNKSSIFIFGNYNPFFVYLAQRRDLNDDVVQFNSINSSLSEYDQQKKTFYISIFRKLTFGQFQTRSQIEALIERDQDSRSILNNNDEIKNNLISTSDNFHPNNKGYDYMAKSLYSMIEKRFSWQK</sequence>
<evidence type="ECO:0000313" key="2">
    <source>
        <dbReference type="EMBL" id="KGO31632.1"/>
    </source>
</evidence>
<dbReference type="Proteomes" id="UP000030023">
    <property type="component" value="Unassembled WGS sequence"/>
</dbReference>
<dbReference type="PANTHER" id="PTHR30383">
    <property type="entry name" value="THIOESTERASE 1/PROTEASE 1/LYSOPHOSPHOLIPASE L1"/>
    <property type="match status" value="1"/>
</dbReference>
<comment type="caution">
    <text evidence="2">The sequence shown here is derived from an EMBL/GenBank/DDBJ whole genome shotgun (WGS) entry which is preliminary data.</text>
</comment>
<organism evidence="2 3">
    <name type="scientific">Oenococcus alcoholitolerans</name>
    <dbReference type="NCBI Taxonomy" id="931074"/>
    <lineage>
        <taxon>Bacteria</taxon>
        <taxon>Bacillati</taxon>
        <taxon>Bacillota</taxon>
        <taxon>Bacilli</taxon>
        <taxon>Lactobacillales</taxon>
        <taxon>Lactobacillaceae</taxon>
        <taxon>Oenococcus</taxon>
    </lineage>
</organism>
<dbReference type="SUPFAM" id="SSF52266">
    <property type="entry name" value="SGNH hydrolase"/>
    <property type="match status" value="1"/>
</dbReference>
<dbReference type="InterPro" id="IPR013830">
    <property type="entry name" value="SGNH_hydro"/>
</dbReference>
<dbReference type="InterPro" id="IPR051532">
    <property type="entry name" value="Ester_Hydrolysis_Enzymes"/>
</dbReference>
<gene>
    <name evidence="2" type="ORF">Q757_06030</name>
</gene>
<dbReference type="Gene3D" id="3.40.50.1110">
    <property type="entry name" value="SGNH hydrolase"/>
    <property type="match status" value="1"/>
</dbReference>
<proteinExistence type="predicted"/>
<evidence type="ECO:0000259" key="1">
    <source>
        <dbReference type="Pfam" id="PF13472"/>
    </source>
</evidence>
<reference evidence="2 3" key="1">
    <citation type="journal article" date="2014" name="Antonie Van Leeuwenhoek">
        <title>Oenococcus alcoholitolerans sp. nov., a lactic acid bacteria isolated from cachaca and ethanol fermentation processes.</title>
        <authorList>
            <person name="Badotti F."/>
            <person name="Moreira A.P."/>
            <person name="Tonon L.A."/>
            <person name="de Lucena B.T."/>
            <person name="Gomes Fde C."/>
            <person name="Kruger R."/>
            <person name="Thompson C.C."/>
            <person name="de Morais M.A.Jr."/>
            <person name="Rosa C.A."/>
            <person name="Thompson F.L."/>
        </authorList>
    </citation>
    <scope>NUCLEOTIDE SEQUENCE [LARGE SCALE GENOMIC DNA]</scope>
    <source>
        <strain evidence="2 3">UFRJ-M7.2.18</strain>
    </source>
</reference>